<name>A0A8T9MTD2_9NEIS</name>
<reference evidence="1" key="2">
    <citation type="journal article" date="2022" name="Res Sq">
        <title>Evolution of multicellular longitudinally dividing oral cavity symbionts (Neisseriaceae).</title>
        <authorList>
            <person name="Nyongesa S."/>
            <person name="Weber P."/>
            <person name="Bernet E."/>
            <person name="Pullido F."/>
            <person name="Nieckarz M."/>
            <person name="Delaby M."/>
            <person name="Nieves C."/>
            <person name="Viehboeck T."/>
            <person name="Krause N."/>
            <person name="Rivera-Millot A."/>
            <person name="Nakamura A."/>
            <person name="Vischer N."/>
            <person name="VanNieuwenhze M."/>
            <person name="Brun Y."/>
            <person name="Cava F."/>
            <person name="Bulgheresi S."/>
            <person name="Veyrier F."/>
        </authorList>
    </citation>
    <scope>NUCLEOTIDE SEQUENCE</scope>
    <source>
        <strain evidence="1">17694</strain>
    </source>
</reference>
<evidence type="ECO:0000313" key="1">
    <source>
        <dbReference type="EMBL" id="UOP04055.1"/>
    </source>
</evidence>
<sequence length="70" mass="8064">MKTQHFSENLWILLGLRFAPTQATPARESKKQISKSVDEASLAQHREVDSRIRGNDGVFYIALIFSRKFK</sequence>
<keyword evidence="2" id="KW-1185">Reference proteome</keyword>
<reference evidence="1" key="1">
    <citation type="submission" date="2021-12" db="EMBL/GenBank/DDBJ databases">
        <authorList>
            <person name="Veyrier F.J."/>
        </authorList>
    </citation>
    <scope>NUCLEOTIDE SEQUENCE</scope>
    <source>
        <strain evidence="1">17694</strain>
    </source>
</reference>
<evidence type="ECO:0000313" key="2">
    <source>
        <dbReference type="Proteomes" id="UP000831534"/>
    </source>
</evidence>
<accession>A0A8T9MTD2</accession>
<dbReference type="EMBL" id="CP091521">
    <property type="protein sequence ID" value="UOP04055.1"/>
    <property type="molecule type" value="Genomic_DNA"/>
</dbReference>
<protein>
    <submittedName>
        <fullName evidence="1">Uncharacterized protein</fullName>
    </submittedName>
</protein>
<dbReference type="Proteomes" id="UP000831534">
    <property type="component" value="Chromosome"/>
</dbReference>
<proteinExistence type="predicted"/>
<dbReference type="AlphaFoldDB" id="A0A8T9MTD2"/>
<organism evidence="1 2">
    <name type="scientific">Conchiformibius kuhniae</name>
    <dbReference type="NCBI Taxonomy" id="211502"/>
    <lineage>
        <taxon>Bacteria</taxon>
        <taxon>Pseudomonadati</taxon>
        <taxon>Pseudomonadota</taxon>
        <taxon>Betaproteobacteria</taxon>
        <taxon>Neisseriales</taxon>
        <taxon>Neisseriaceae</taxon>
        <taxon>Conchiformibius</taxon>
    </lineage>
</organism>
<gene>
    <name evidence="1" type="ORF">LVJ77_06085</name>
</gene>